<sequence>MIAVITGDIVNSRSESAAHWLPVLKKILGHYGEAPQGWEISRGDSFQLLLQPEEALYAALQIKAGIKQLPDLDVRMAIGIGEQEYKAEKISESNGSAFIRSGECFEELKKQNLGIRTGEAEKDEIFDLLFQLALLSMNNWSVTVAKTIAAFLEHPAKNQTELAKHLKKSQSSLSEALKRGGFDEIMQLESFYRSKIKRL</sequence>
<protein>
    <submittedName>
        <fullName evidence="1">Transcriptional regulator</fullName>
    </submittedName>
</protein>
<proteinExistence type="predicted"/>
<organism evidence="1 2">
    <name type="scientific">Salinimicrobium tongyeongense</name>
    <dbReference type="NCBI Taxonomy" id="2809707"/>
    <lineage>
        <taxon>Bacteria</taxon>
        <taxon>Pseudomonadati</taxon>
        <taxon>Bacteroidota</taxon>
        <taxon>Flavobacteriia</taxon>
        <taxon>Flavobacteriales</taxon>
        <taxon>Flavobacteriaceae</taxon>
        <taxon>Salinimicrobium</taxon>
    </lineage>
</organism>
<gene>
    <name evidence="1" type="ORF">JRG66_15050</name>
</gene>
<accession>A0ABY6NQR1</accession>
<evidence type="ECO:0000313" key="2">
    <source>
        <dbReference type="Proteomes" id="UP001163981"/>
    </source>
</evidence>
<keyword evidence="2" id="KW-1185">Reference proteome</keyword>
<name>A0ABY6NQR1_9FLAO</name>
<reference evidence="1" key="1">
    <citation type="submission" date="2021-02" db="EMBL/GenBank/DDBJ databases">
        <title>Salinimicrobium sp. nov. isolated from seawater in Tongyeong, Republic of Korea.</title>
        <authorList>
            <person name="Lee S.-J."/>
        </authorList>
    </citation>
    <scope>NUCLEOTIDE SEQUENCE</scope>
    <source>
        <strain evidence="1">HN-2-9-2</strain>
    </source>
</reference>
<dbReference type="Proteomes" id="UP001163981">
    <property type="component" value="Chromosome"/>
</dbReference>
<evidence type="ECO:0000313" key="1">
    <source>
        <dbReference type="EMBL" id="UZH55244.1"/>
    </source>
</evidence>
<dbReference type="EMBL" id="CP069620">
    <property type="protein sequence ID" value="UZH55244.1"/>
    <property type="molecule type" value="Genomic_DNA"/>
</dbReference>
<dbReference type="RefSeq" id="WP_265163594.1">
    <property type="nucleotide sequence ID" value="NZ_CP069620.1"/>
</dbReference>